<reference evidence="2" key="1">
    <citation type="submission" date="2021-02" db="EMBL/GenBank/DDBJ databases">
        <authorList>
            <person name="Nowell W R."/>
        </authorList>
    </citation>
    <scope>NUCLEOTIDE SEQUENCE</scope>
</reference>
<proteinExistence type="predicted"/>
<sequence length="90" mass="10002">VAFCVLWFFSFFDMLCYTFVRINLGATGTITHDTNSRDQDPLLALHVEQTSLLVTLFPASTTGTLVHFVPQSTDYLISSLEPNSIIESSV</sequence>
<dbReference type="AlphaFoldDB" id="A0A820F6V4"/>
<organism evidence="2 3">
    <name type="scientific">Rotaria magnacalcarata</name>
    <dbReference type="NCBI Taxonomy" id="392030"/>
    <lineage>
        <taxon>Eukaryota</taxon>
        <taxon>Metazoa</taxon>
        <taxon>Spiralia</taxon>
        <taxon>Gnathifera</taxon>
        <taxon>Rotifera</taxon>
        <taxon>Eurotatoria</taxon>
        <taxon>Bdelloidea</taxon>
        <taxon>Philodinida</taxon>
        <taxon>Philodinidae</taxon>
        <taxon>Rotaria</taxon>
    </lineage>
</organism>
<gene>
    <name evidence="2" type="ORF">OVN521_LOCUS29318</name>
</gene>
<dbReference type="Proteomes" id="UP000663866">
    <property type="component" value="Unassembled WGS sequence"/>
</dbReference>
<comment type="caution">
    <text evidence="2">The sequence shown here is derived from an EMBL/GenBank/DDBJ whole genome shotgun (WGS) entry which is preliminary data.</text>
</comment>
<dbReference type="EMBL" id="CAJOBG010008991">
    <property type="protein sequence ID" value="CAF4256466.1"/>
    <property type="molecule type" value="Genomic_DNA"/>
</dbReference>
<name>A0A820F6V4_9BILA</name>
<evidence type="ECO:0000313" key="2">
    <source>
        <dbReference type="EMBL" id="CAF4256466.1"/>
    </source>
</evidence>
<evidence type="ECO:0000313" key="3">
    <source>
        <dbReference type="Proteomes" id="UP000663866"/>
    </source>
</evidence>
<accession>A0A820F6V4</accession>
<feature type="non-terminal residue" evidence="2">
    <location>
        <position position="1"/>
    </location>
</feature>
<feature type="signal peptide" evidence="1">
    <location>
        <begin position="1"/>
        <end position="18"/>
    </location>
</feature>
<feature type="chain" id="PRO_5032970927" evidence="1">
    <location>
        <begin position="19"/>
        <end position="90"/>
    </location>
</feature>
<protein>
    <submittedName>
        <fullName evidence="2">Uncharacterized protein</fullName>
    </submittedName>
</protein>
<keyword evidence="3" id="KW-1185">Reference proteome</keyword>
<keyword evidence="1" id="KW-0732">Signal</keyword>
<evidence type="ECO:0000256" key="1">
    <source>
        <dbReference type="SAM" id="SignalP"/>
    </source>
</evidence>